<dbReference type="InterPro" id="IPR011990">
    <property type="entry name" value="TPR-like_helical_dom_sf"/>
</dbReference>
<evidence type="ECO:0000256" key="2">
    <source>
        <dbReference type="SAM" id="Phobius"/>
    </source>
</evidence>
<reference evidence="3 4" key="1">
    <citation type="submission" date="2016-10" db="EMBL/GenBank/DDBJ databases">
        <authorList>
            <person name="de Groot N.N."/>
        </authorList>
    </citation>
    <scope>NUCLEOTIDE SEQUENCE [LARGE SCALE GENOMIC DNA]</scope>
    <source>
        <strain evidence="3 4">DSM 22220</strain>
    </source>
</reference>
<dbReference type="NCBIfam" id="TIGR03142">
    <property type="entry name" value="cytochro_ccmI"/>
    <property type="match status" value="1"/>
</dbReference>
<organism evidence="3 4">
    <name type="scientific">Paracoccus isoporae</name>
    <dbReference type="NCBI Taxonomy" id="591205"/>
    <lineage>
        <taxon>Bacteria</taxon>
        <taxon>Pseudomonadati</taxon>
        <taxon>Pseudomonadota</taxon>
        <taxon>Alphaproteobacteria</taxon>
        <taxon>Rhodobacterales</taxon>
        <taxon>Paracoccaceae</taxon>
        <taxon>Paracoccus</taxon>
    </lineage>
</organism>
<keyword evidence="4" id="KW-1185">Reference proteome</keyword>
<protein>
    <submittedName>
        <fullName evidence="3">Cytochrome c-type biogenesis protein CcmH</fullName>
    </submittedName>
</protein>
<dbReference type="EMBL" id="FNAH01000001">
    <property type="protein sequence ID" value="SDD24286.1"/>
    <property type="molecule type" value="Genomic_DNA"/>
</dbReference>
<gene>
    <name evidence="3" type="ORF">SAMN05421538_101194</name>
</gene>
<proteinExistence type="predicted"/>
<dbReference type="Proteomes" id="UP000199344">
    <property type="component" value="Unassembled WGS sequence"/>
</dbReference>
<feature type="transmembrane region" description="Helical" evidence="2">
    <location>
        <begin position="97"/>
        <end position="115"/>
    </location>
</feature>
<keyword evidence="1" id="KW-0201">Cytochrome c-type biogenesis</keyword>
<dbReference type="STRING" id="591205.SAMN05421538_101194"/>
<dbReference type="RefSeq" id="WP_090520055.1">
    <property type="nucleotide sequence ID" value="NZ_FNAH01000001.1"/>
</dbReference>
<name>A0A1G6T6V8_9RHOB</name>
<dbReference type="GO" id="GO:0017004">
    <property type="term" value="P:cytochrome complex assembly"/>
    <property type="evidence" value="ECO:0007669"/>
    <property type="project" value="UniProtKB-KW"/>
</dbReference>
<keyword evidence="2" id="KW-0812">Transmembrane</keyword>
<dbReference type="SUPFAM" id="SSF48452">
    <property type="entry name" value="TPR-like"/>
    <property type="match status" value="1"/>
</dbReference>
<keyword evidence="2" id="KW-0472">Membrane</keyword>
<accession>A0A1G6T6V8</accession>
<keyword evidence="2" id="KW-1133">Transmembrane helix</keyword>
<evidence type="ECO:0000256" key="1">
    <source>
        <dbReference type="ARBA" id="ARBA00022748"/>
    </source>
</evidence>
<sequence>MFWLLAAALTAIVALALARPFLRAGREGAEAEPAAAYDLRVYRDQLGDVDRDLQRGIIDPAEAERLKAEIGRKILDADRAIGREGAARRSLPARHGLAGLLALALCFGGAAALYWRMGTPAQPDMGLRGRLSAAAERYDTRPSQAEAESRAAAEREAAAARLQQNSDPQMLALIDELRAAVAQRPDDPQGLALLARNEARIGNAQAAAEAQRRLIALAGEDSTAQQHAFLAGVMTEAAGGLITPEAERELNRALERDPANEQARYMSGLLQAQTGRPDRAFPIWSELLRDGAPDSPWNMAIRPVIGDIAWLAGAPDYQPPPLPEPQAQPDMPALPGPDAEQIEAAGAMTPEERAAFIGNMVAQLESRLATQGGPAEEWARLISSLAVLGQTDRAATILAEARSRFADTPAALSLIDAAAADAGLPE</sequence>
<dbReference type="Gene3D" id="1.25.40.10">
    <property type="entry name" value="Tetratricopeptide repeat domain"/>
    <property type="match status" value="1"/>
</dbReference>
<evidence type="ECO:0000313" key="4">
    <source>
        <dbReference type="Proteomes" id="UP000199344"/>
    </source>
</evidence>
<dbReference type="InterPro" id="IPR017560">
    <property type="entry name" value="Cyt_c_biogenesis_CcmI"/>
</dbReference>
<dbReference type="AlphaFoldDB" id="A0A1G6T6V8"/>
<dbReference type="OrthoDB" id="9815847at2"/>
<evidence type="ECO:0000313" key="3">
    <source>
        <dbReference type="EMBL" id="SDD24286.1"/>
    </source>
</evidence>